<accession>A0ABT3CZZ1</accession>
<keyword evidence="2" id="KW-1185">Reference proteome</keyword>
<comment type="caution">
    <text evidence="1">The sequence shown here is derived from an EMBL/GenBank/DDBJ whole genome shotgun (WGS) entry which is preliminary data.</text>
</comment>
<gene>
    <name evidence="1" type="ORF">N7U62_20620</name>
</gene>
<evidence type="ECO:0000313" key="2">
    <source>
        <dbReference type="Proteomes" id="UP001300692"/>
    </source>
</evidence>
<dbReference type="RefSeq" id="WP_264140004.1">
    <property type="nucleotide sequence ID" value="NZ_JAOYOD010000001.1"/>
</dbReference>
<proteinExistence type="predicted"/>
<dbReference type="Proteomes" id="UP001300692">
    <property type="component" value="Unassembled WGS sequence"/>
</dbReference>
<evidence type="ECO:0000313" key="1">
    <source>
        <dbReference type="EMBL" id="MCV9389089.1"/>
    </source>
</evidence>
<reference evidence="1 2" key="1">
    <citation type="submission" date="2022-10" db="EMBL/GenBank/DDBJ databases">
        <title>Comparative genomics and taxonomic characterization of three novel marine species of genus Reichenbachiella exhibiting antioxidant and polysaccharide degradation activities.</title>
        <authorList>
            <person name="Muhammad N."/>
            <person name="Lee Y.-J."/>
            <person name="Ko J."/>
            <person name="Kim S.-G."/>
        </authorList>
    </citation>
    <scope>NUCLEOTIDE SEQUENCE [LARGE SCALE GENOMIC DNA]</scope>
    <source>
        <strain evidence="1 2">ABR2-5</strain>
    </source>
</reference>
<dbReference type="EMBL" id="JAOYOD010000001">
    <property type="protein sequence ID" value="MCV9389089.1"/>
    <property type="molecule type" value="Genomic_DNA"/>
</dbReference>
<protein>
    <submittedName>
        <fullName evidence="1">Uncharacterized protein</fullName>
    </submittedName>
</protein>
<organism evidence="1 2">
    <name type="scientific">Reichenbachiella ulvae</name>
    <dbReference type="NCBI Taxonomy" id="2980104"/>
    <lineage>
        <taxon>Bacteria</taxon>
        <taxon>Pseudomonadati</taxon>
        <taxon>Bacteroidota</taxon>
        <taxon>Cytophagia</taxon>
        <taxon>Cytophagales</taxon>
        <taxon>Reichenbachiellaceae</taxon>
        <taxon>Reichenbachiella</taxon>
    </lineage>
</organism>
<sequence>MLFIFLQLVCLAYGQSDKDLVIQAALNAENIEEIESVNGKYKFERQHWDRLNYGLVQYNYQLSRRRKQERVCLLVVSFNSKIVYSELYRYDGNSHFLDDEENEPFWIYQELSSNSREYFSNKKLNANHLTRLPYRSTFGLACSAGAGLPDEGQLMLEFVENRNLTELESWLNSISPVRQAYAYLGFALIEAEGVPVGSKIKNQMNELLASDAEVYSCSGCTDWGVKPLSVMLNEDQVQRFVEKYSK</sequence>
<name>A0ABT3CZZ1_9BACT</name>